<dbReference type="InterPro" id="IPR000700">
    <property type="entry name" value="PAS-assoc_C"/>
</dbReference>
<accession>A0AAP9J079</accession>
<gene>
    <name evidence="8" type="ORF">FLT43_07585</name>
    <name evidence="7" type="ORF">M5W83_01345</name>
</gene>
<dbReference type="InterPro" id="IPR035965">
    <property type="entry name" value="PAS-like_dom_sf"/>
</dbReference>
<evidence type="ECO:0000256" key="1">
    <source>
        <dbReference type="ARBA" id="ARBA00023224"/>
    </source>
</evidence>
<evidence type="ECO:0000313" key="8">
    <source>
        <dbReference type="EMBL" id="QDM43386.1"/>
    </source>
</evidence>
<dbReference type="PROSITE" id="PS50111">
    <property type="entry name" value="CHEMOTAXIS_TRANSDUC_2"/>
    <property type="match status" value="1"/>
</dbReference>
<dbReference type="PROSITE" id="PS50113">
    <property type="entry name" value="PAC"/>
    <property type="match status" value="1"/>
</dbReference>
<dbReference type="InterPro" id="IPR013655">
    <property type="entry name" value="PAS_fold_3"/>
</dbReference>
<dbReference type="GO" id="GO:0016020">
    <property type="term" value="C:membrane"/>
    <property type="evidence" value="ECO:0007669"/>
    <property type="project" value="InterPro"/>
</dbReference>
<dbReference type="PRINTS" id="PR00260">
    <property type="entry name" value="CHEMTRNSDUCR"/>
</dbReference>
<reference evidence="7 10" key="2">
    <citation type="submission" date="2022-05" db="EMBL/GenBank/DDBJ databases">
        <title>Genome Sequencing of Bee-Associated Microbes.</title>
        <authorList>
            <person name="Dunlap C."/>
        </authorList>
    </citation>
    <scope>NUCLEOTIDE SEQUENCE [LARGE SCALE GENOMIC DNA]</scope>
    <source>
        <strain evidence="7 10">NRRL B-14613</strain>
    </source>
</reference>
<reference evidence="8 9" key="1">
    <citation type="submission" date="2019-07" db="EMBL/GenBank/DDBJ databases">
        <title>Paenibacillus thiaminolyticus NRRL B-4156.</title>
        <authorList>
            <person name="Hehnly C."/>
            <person name="Zhang L."/>
        </authorList>
    </citation>
    <scope>NUCLEOTIDE SEQUENCE [LARGE SCALE GENOMIC DNA]</scope>
    <source>
        <strain evidence="8 9">NRRL B-4156</strain>
    </source>
</reference>
<dbReference type="SUPFAM" id="SSF58104">
    <property type="entry name" value="Methyl-accepting chemotaxis protein (MCP) signaling domain"/>
    <property type="match status" value="1"/>
</dbReference>
<dbReference type="GO" id="GO:0007165">
    <property type="term" value="P:signal transduction"/>
    <property type="evidence" value="ECO:0007669"/>
    <property type="project" value="UniProtKB-KW"/>
</dbReference>
<dbReference type="Proteomes" id="UP001209276">
    <property type="component" value="Unassembled WGS sequence"/>
</dbReference>
<dbReference type="SMART" id="SM00283">
    <property type="entry name" value="MA"/>
    <property type="match status" value="1"/>
</dbReference>
<dbReference type="PROSITE" id="PS50112">
    <property type="entry name" value="PAS"/>
    <property type="match status" value="1"/>
</dbReference>
<organism evidence="8 9">
    <name type="scientific">Paenibacillus thiaminolyticus</name>
    <name type="common">Bacillus thiaminolyticus</name>
    <dbReference type="NCBI Taxonomy" id="49283"/>
    <lineage>
        <taxon>Bacteria</taxon>
        <taxon>Bacillati</taxon>
        <taxon>Bacillota</taxon>
        <taxon>Bacilli</taxon>
        <taxon>Bacillales</taxon>
        <taxon>Paenibacillaceae</taxon>
        <taxon>Paenibacillus</taxon>
    </lineage>
</organism>
<dbReference type="NCBIfam" id="TIGR00229">
    <property type="entry name" value="sensory_box"/>
    <property type="match status" value="1"/>
</dbReference>
<evidence type="ECO:0000256" key="3">
    <source>
        <dbReference type="PROSITE-ProRule" id="PRU00284"/>
    </source>
</evidence>
<dbReference type="InterPro" id="IPR001610">
    <property type="entry name" value="PAC"/>
</dbReference>
<keyword evidence="10" id="KW-1185">Reference proteome</keyword>
<dbReference type="Pfam" id="PF00015">
    <property type="entry name" value="MCPsignal"/>
    <property type="match status" value="1"/>
</dbReference>
<dbReference type="InterPro" id="IPR004089">
    <property type="entry name" value="MCPsignal_dom"/>
</dbReference>
<dbReference type="AlphaFoldDB" id="A0AAP9J079"/>
<dbReference type="SUPFAM" id="SSF55785">
    <property type="entry name" value="PYP-like sensor domain (PAS domain)"/>
    <property type="match status" value="1"/>
</dbReference>
<evidence type="ECO:0000259" key="5">
    <source>
        <dbReference type="PROSITE" id="PS50112"/>
    </source>
</evidence>
<comment type="similarity">
    <text evidence="2">Belongs to the methyl-accepting chemotaxis (MCP) protein family.</text>
</comment>
<dbReference type="PANTHER" id="PTHR32089:SF112">
    <property type="entry name" value="LYSOZYME-LIKE PROTEIN-RELATED"/>
    <property type="match status" value="1"/>
</dbReference>
<keyword evidence="1 3" id="KW-0807">Transducer</keyword>
<dbReference type="GO" id="GO:0004888">
    <property type="term" value="F:transmembrane signaling receptor activity"/>
    <property type="evidence" value="ECO:0007669"/>
    <property type="project" value="InterPro"/>
</dbReference>
<evidence type="ECO:0000259" key="4">
    <source>
        <dbReference type="PROSITE" id="PS50111"/>
    </source>
</evidence>
<dbReference type="SMART" id="SM00086">
    <property type="entry name" value="PAC"/>
    <property type="match status" value="1"/>
</dbReference>
<proteinExistence type="inferred from homology"/>
<dbReference type="GO" id="GO:0006935">
    <property type="term" value="P:chemotaxis"/>
    <property type="evidence" value="ECO:0007669"/>
    <property type="project" value="InterPro"/>
</dbReference>
<dbReference type="Proteomes" id="UP000315377">
    <property type="component" value="Chromosome"/>
</dbReference>
<dbReference type="InterPro" id="IPR004090">
    <property type="entry name" value="Chemotax_Me-accpt_rcpt"/>
</dbReference>
<dbReference type="InterPro" id="IPR000014">
    <property type="entry name" value="PAS"/>
</dbReference>
<feature type="domain" description="PAS" evidence="5">
    <location>
        <begin position="14"/>
        <end position="88"/>
    </location>
</feature>
<feature type="domain" description="PAC" evidence="6">
    <location>
        <begin position="85"/>
        <end position="139"/>
    </location>
</feature>
<dbReference type="PANTHER" id="PTHR32089">
    <property type="entry name" value="METHYL-ACCEPTING CHEMOTAXIS PROTEIN MCPB"/>
    <property type="match status" value="1"/>
</dbReference>
<evidence type="ECO:0000313" key="7">
    <source>
        <dbReference type="EMBL" id="MCY9605826.1"/>
    </source>
</evidence>
<dbReference type="CDD" id="cd00130">
    <property type="entry name" value="PAS"/>
    <property type="match status" value="1"/>
</dbReference>
<dbReference type="Gene3D" id="1.10.287.950">
    <property type="entry name" value="Methyl-accepting chemotaxis protein"/>
    <property type="match status" value="1"/>
</dbReference>
<name>A0AAP9J079_PANTH</name>
<evidence type="ECO:0000256" key="2">
    <source>
        <dbReference type="ARBA" id="ARBA00029447"/>
    </source>
</evidence>
<evidence type="ECO:0000259" key="6">
    <source>
        <dbReference type="PROSITE" id="PS50113"/>
    </source>
</evidence>
<dbReference type="Gene3D" id="3.30.450.20">
    <property type="entry name" value="PAS domain"/>
    <property type="match status" value="1"/>
</dbReference>
<dbReference type="EMBL" id="JAMDMM010000004">
    <property type="protein sequence ID" value="MCY9605826.1"/>
    <property type="molecule type" value="Genomic_DNA"/>
</dbReference>
<dbReference type="Pfam" id="PF08447">
    <property type="entry name" value="PAS_3"/>
    <property type="match status" value="1"/>
</dbReference>
<dbReference type="GeneID" id="76995835"/>
<feature type="domain" description="Methyl-accepting transducer" evidence="4">
    <location>
        <begin position="144"/>
        <end position="306"/>
    </location>
</feature>
<sequence length="306" mass="33654">MKSGTSQKSTQVLEEKAVLAALEQSLAMIEFNIEGEVLWANQLFAQTMGYTAPELAGKHHRMFCTQQFIGSAEYDAFWENLRNGIKFQQKIARVAKNGNLVWLEATYMPVLDDTGHTVAVLKVATDITPRENAASRMKDELRLMAEDLLKRTEEGVERNQQVAAAIQRAVTDSEDNLTLLRQLEDEYKSIKGIVQMIRDFASQTHLLGLNAAIEAAHAGEHGLGFQVVAAEVRKLAEHVQEAAKEVQAAIEGIADKVGHVGGGTKNSRNAIVECQHQINLATEEFSKIGQAAENLDTQAKTLSVMV</sequence>
<dbReference type="EMBL" id="CP041405">
    <property type="protein sequence ID" value="QDM43386.1"/>
    <property type="molecule type" value="Genomic_DNA"/>
</dbReference>
<dbReference type="RefSeq" id="WP_087442285.1">
    <property type="nucleotide sequence ID" value="NZ_CABMNB010000025.1"/>
</dbReference>
<protein>
    <submittedName>
        <fullName evidence="7">Methyl-accepting chemotaxis protein</fullName>
    </submittedName>
    <submittedName>
        <fullName evidence="8">PAS domain S-box protein</fullName>
    </submittedName>
</protein>
<evidence type="ECO:0000313" key="10">
    <source>
        <dbReference type="Proteomes" id="UP001209276"/>
    </source>
</evidence>
<evidence type="ECO:0000313" key="9">
    <source>
        <dbReference type="Proteomes" id="UP000315377"/>
    </source>
</evidence>